<dbReference type="Gene3D" id="3.50.50.60">
    <property type="entry name" value="FAD/NAD(P)-binding domain"/>
    <property type="match status" value="1"/>
</dbReference>
<evidence type="ECO:0000313" key="4">
    <source>
        <dbReference type="Proteomes" id="UP001589862"/>
    </source>
</evidence>
<organism evidence="3 4">
    <name type="scientific">Micrococcoides hystricis</name>
    <dbReference type="NCBI Taxonomy" id="1572761"/>
    <lineage>
        <taxon>Bacteria</taxon>
        <taxon>Bacillati</taxon>
        <taxon>Actinomycetota</taxon>
        <taxon>Actinomycetes</taxon>
        <taxon>Micrococcales</taxon>
        <taxon>Micrococcaceae</taxon>
        <taxon>Micrococcoides</taxon>
    </lineage>
</organism>
<dbReference type="InterPro" id="IPR036188">
    <property type="entry name" value="FAD/NAD-bd_sf"/>
</dbReference>
<dbReference type="SUPFAM" id="SSF51905">
    <property type="entry name" value="FAD/NAD(P)-binding domain"/>
    <property type="match status" value="1"/>
</dbReference>
<evidence type="ECO:0000313" key="3">
    <source>
        <dbReference type="EMBL" id="MFC0582312.1"/>
    </source>
</evidence>
<sequence>MEHAISLSLTTAAAQPASADVVIVGGGAIGVSIAWHLASQGVRNIVVVEKGQIGKGSSAKPLGGVRANFSDPSNIVLGQRSLKKFANFQQDFGIDIGLKRVGYLFLARDSAEADSLVNSTAVQNEMDVNSRIVTPREAAELNPFLNPDALMCAAFSPEDGYAQPAKVVEGYVRAAEELGVTFLNCTEVLSIDTQDGAVTAVTTTRGTIKTNALFNCAGAWGGTVSAMLGVNMPIEPVRRMIGFTPTAPADKPHPTVPFTLDLSTTMYFHNAGDALLLGISHDQDPCYHREFDFCWLNEFNDAAAVIAPSLANPTIECGWAGLYENTPDHDAFIGRSHHISNYFYATGFSGHGFLQSPAVGELMADLYLDRESFMDPLPFSLERLNAPALTRREVNII</sequence>
<accession>A0ABV6PB16</accession>
<dbReference type="Pfam" id="PF01266">
    <property type="entry name" value="DAO"/>
    <property type="match status" value="1"/>
</dbReference>
<proteinExistence type="predicted"/>
<dbReference type="EC" id="1.-.-.-" evidence="3"/>
<dbReference type="EMBL" id="JBHLUB010000029">
    <property type="protein sequence ID" value="MFC0582312.1"/>
    <property type="molecule type" value="Genomic_DNA"/>
</dbReference>
<evidence type="ECO:0000256" key="1">
    <source>
        <dbReference type="ARBA" id="ARBA00023002"/>
    </source>
</evidence>
<evidence type="ECO:0000259" key="2">
    <source>
        <dbReference type="Pfam" id="PF01266"/>
    </source>
</evidence>
<gene>
    <name evidence="3" type="ORF">ACFFFR_07955</name>
</gene>
<dbReference type="Gene3D" id="3.30.9.10">
    <property type="entry name" value="D-Amino Acid Oxidase, subunit A, domain 2"/>
    <property type="match status" value="1"/>
</dbReference>
<keyword evidence="4" id="KW-1185">Reference proteome</keyword>
<name>A0ABV6PB16_9MICC</name>
<dbReference type="PANTHER" id="PTHR13847">
    <property type="entry name" value="SARCOSINE DEHYDROGENASE-RELATED"/>
    <property type="match status" value="1"/>
</dbReference>
<dbReference type="RefSeq" id="WP_377459370.1">
    <property type="nucleotide sequence ID" value="NZ_JBHLUB010000029.1"/>
</dbReference>
<protein>
    <submittedName>
        <fullName evidence="3">NAD(P)/FAD-dependent oxidoreductase</fullName>
        <ecNumber evidence="3">1.-.-.-</ecNumber>
    </submittedName>
</protein>
<keyword evidence="1 3" id="KW-0560">Oxidoreductase</keyword>
<dbReference type="GO" id="GO:0016491">
    <property type="term" value="F:oxidoreductase activity"/>
    <property type="evidence" value="ECO:0007669"/>
    <property type="project" value="UniProtKB-KW"/>
</dbReference>
<reference evidence="3 4" key="1">
    <citation type="submission" date="2024-09" db="EMBL/GenBank/DDBJ databases">
        <authorList>
            <person name="Sun Q."/>
            <person name="Mori K."/>
        </authorList>
    </citation>
    <scope>NUCLEOTIDE SEQUENCE [LARGE SCALE GENOMIC DNA]</scope>
    <source>
        <strain evidence="3 4">NCAIM B.02604</strain>
    </source>
</reference>
<comment type="caution">
    <text evidence="3">The sequence shown here is derived from an EMBL/GenBank/DDBJ whole genome shotgun (WGS) entry which is preliminary data.</text>
</comment>
<dbReference type="PANTHER" id="PTHR13847:SF287">
    <property type="entry name" value="FAD-DEPENDENT OXIDOREDUCTASE DOMAIN-CONTAINING PROTEIN 1"/>
    <property type="match status" value="1"/>
</dbReference>
<dbReference type="InterPro" id="IPR006076">
    <property type="entry name" value="FAD-dep_OxRdtase"/>
</dbReference>
<dbReference type="Proteomes" id="UP001589862">
    <property type="component" value="Unassembled WGS sequence"/>
</dbReference>
<feature type="domain" description="FAD dependent oxidoreductase" evidence="2">
    <location>
        <begin position="20"/>
        <end position="366"/>
    </location>
</feature>